<protein>
    <submittedName>
        <fullName evidence="2">Uncharacterized protein</fullName>
    </submittedName>
</protein>
<keyword evidence="3" id="KW-1185">Reference proteome</keyword>
<feature type="region of interest" description="Disordered" evidence="1">
    <location>
        <begin position="451"/>
        <end position="491"/>
    </location>
</feature>
<feature type="region of interest" description="Disordered" evidence="1">
    <location>
        <begin position="311"/>
        <end position="361"/>
    </location>
</feature>
<name>A0A0C3DCE3_9AGAM</name>
<gene>
    <name evidence="2" type="ORF">SCLCIDRAFT_31397</name>
</gene>
<organism evidence="2 3">
    <name type="scientific">Scleroderma citrinum Foug A</name>
    <dbReference type="NCBI Taxonomy" id="1036808"/>
    <lineage>
        <taxon>Eukaryota</taxon>
        <taxon>Fungi</taxon>
        <taxon>Dikarya</taxon>
        <taxon>Basidiomycota</taxon>
        <taxon>Agaricomycotina</taxon>
        <taxon>Agaricomycetes</taxon>
        <taxon>Agaricomycetidae</taxon>
        <taxon>Boletales</taxon>
        <taxon>Sclerodermatineae</taxon>
        <taxon>Sclerodermataceae</taxon>
        <taxon>Scleroderma</taxon>
    </lineage>
</organism>
<sequence length="522" mass="58853">MKQVLDLSRLPKAAIGFPKSLNKRGTTPAFSLPGRIADRRHAVDPTHPSTILPFRAFPHYTCYAFSIRAVHKAAMINDEWQPPPPILKERHMREDQLDISLFFKTFINLTHKRSTLRRQITRKLHAAISLVLTRSVDVNVVQEDLPGCSSGSHPISKSTHGLTFNPNSTVLALKDWTYIITPNREVYRMSYTDLITDIRKSFSYIYSKARHMEKTWTYKLDSEPPEKLAQVSAFHKPNQEEIGPPRVVPMSIRTSSSDRSPLLERNRHSGQLQRCVTPEKVGHSLPLPAPLVQGSLYTPIRYPRRTALFSRLSRKQEGPREGLAGPVQQRLNTPPIFPNRNSFTAQSRRSKLSETPETDVDYAAPPRRKVELVFPFDDPTALQVPGEVVSPGNVLFHRDVMLTRPICPAQPSEEVEFVPERKGVQTKGSLASHFDLPDRFADLSWREFEDSNEAQVGKSRTTSKSHAVSTSGMSASRTTLTTPKPDRETCGDATATVMSRIFTTKPILLDPRSMNPSKRKAK</sequence>
<reference evidence="3" key="2">
    <citation type="submission" date="2015-01" db="EMBL/GenBank/DDBJ databases">
        <title>Evolutionary Origins and Diversification of the Mycorrhizal Mutualists.</title>
        <authorList>
            <consortium name="DOE Joint Genome Institute"/>
            <consortium name="Mycorrhizal Genomics Consortium"/>
            <person name="Kohler A."/>
            <person name="Kuo A."/>
            <person name="Nagy L.G."/>
            <person name="Floudas D."/>
            <person name="Copeland A."/>
            <person name="Barry K.W."/>
            <person name="Cichocki N."/>
            <person name="Veneault-Fourrey C."/>
            <person name="LaButti K."/>
            <person name="Lindquist E.A."/>
            <person name="Lipzen A."/>
            <person name="Lundell T."/>
            <person name="Morin E."/>
            <person name="Murat C."/>
            <person name="Riley R."/>
            <person name="Ohm R."/>
            <person name="Sun H."/>
            <person name="Tunlid A."/>
            <person name="Henrissat B."/>
            <person name="Grigoriev I.V."/>
            <person name="Hibbett D.S."/>
            <person name="Martin F."/>
        </authorList>
    </citation>
    <scope>NUCLEOTIDE SEQUENCE [LARGE SCALE GENOMIC DNA]</scope>
    <source>
        <strain evidence="3">Foug A</strain>
    </source>
</reference>
<dbReference type="InParanoid" id="A0A0C3DCE3"/>
<accession>A0A0C3DCE3</accession>
<feature type="region of interest" description="Disordered" evidence="1">
    <location>
        <begin position="239"/>
        <end position="271"/>
    </location>
</feature>
<evidence type="ECO:0000313" key="2">
    <source>
        <dbReference type="EMBL" id="KIM54084.1"/>
    </source>
</evidence>
<dbReference type="HOGENOM" id="CLU_645766_0_0_1"/>
<evidence type="ECO:0000256" key="1">
    <source>
        <dbReference type="SAM" id="MobiDB-lite"/>
    </source>
</evidence>
<dbReference type="Proteomes" id="UP000053989">
    <property type="component" value="Unassembled WGS sequence"/>
</dbReference>
<proteinExistence type="predicted"/>
<dbReference type="AlphaFoldDB" id="A0A0C3DCE3"/>
<dbReference type="STRING" id="1036808.A0A0C3DCE3"/>
<feature type="compositionally biased region" description="Polar residues" evidence="1">
    <location>
        <begin position="458"/>
        <end position="482"/>
    </location>
</feature>
<dbReference type="EMBL" id="KN822163">
    <property type="protein sequence ID" value="KIM54084.1"/>
    <property type="molecule type" value="Genomic_DNA"/>
</dbReference>
<reference evidence="2 3" key="1">
    <citation type="submission" date="2014-04" db="EMBL/GenBank/DDBJ databases">
        <authorList>
            <consortium name="DOE Joint Genome Institute"/>
            <person name="Kuo A."/>
            <person name="Kohler A."/>
            <person name="Nagy L.G."/>
            <person name="Floudas D."/>
            <person name="Copeland A."/>
            <person name="Barry K.W."/>
            <person name="Cichocki N."/>
            <person name="Veneault-Fourrey C."/>
            <person name="LaButti K."/>
            <person name="Lindquist E.A."/>
            <person name="Lipzen A."/>
            <person name="Lundell T."/>
            <person name="Morin E."/>
            <person name="Murat C."/>
            <person name="Sun H."/>
            <person name="Tunlid A."/>
            <person name="Henrissat B."/>
            <person name="Grigoriev I.V."/>
            <person name="Hibbett D.S."/>
            <person name="Martin F."/>
            <person name="Nordberg H.P."/>
            <person name="Cantor M.N."/>
            <person name="Hua S.X."/>
        </authorList>
    </citation>
    <scope>NUCLEOTIDE SEQUENCE [LARGE SCALE GENOMIC DNA]</scope>
    <source>
        <strain evidence="2 3">Foug A</strain>
    </source>
</reference>
<dbReference type="OrthoDB" id="3265918at2759"/>
<evidence type="ECO:0000313" key="3">
    <source>
        <dbReference type="Proteomes" id="UP000053989"/>
    </source>
</evidence>